<evidence type="ECO:0000313" key="8">
    <source>
        <dbReference type="Proteomes" id="UP000663848"/>
    </source>
</evidence>
<sequence>MTQIKAKEKKQTTSSTAQGQTKTTEDANTFEPGDVSDEYDEEYDDELSKYLKQHIDINSIKDNPLTFWYENRFIYPILS</sequence>
<dbReference type="AlphaFoldDB" id="A0A820ZZY3"/>
<evidence type="ECO:0000313" key="5">
    <source>
        <dbReference type="EMBL" id="CAF4570738.1"/>
    </source>
</evidence>
<proteinExistence type="predicted"/>
<dbReference type="EMBL" id="CAJOBR010001029">
    <property type="protein sequence ID" value="CAF4570738.1"/>
    <property type="molecule type" value="Genomic_DNA"/>
</dbReference>
<evidence type="ECO:0008006" key="10">
    <source>
        <dbReference type="Google" id="ProtNLM"/>
    </source>
</evidence>
<feature type="compositionally biased region" description="Polar residues" evidence="1">
    <location>
        <begin position="12"/>
        <end position="22"/>
    </location>
</feature>
<reference evidence="5" key="1">
    <citation type="submission" date="2021-02" db="EMBL/GenBank/DDBJ databases">
        <authorList>
            <person name="Nowell W R."/>
        </authorList>
    </citation>
    <scope>NUCLEOTIDE SEQUENCE</scope>
</reference>
<dbReference type="Proteomes" id="UP000663848">
    <property type="component" value="Unassembled WGS sequence"/>
</dbReference>
<keyword evidence="9" id="KW-1185">Reference proteome</keyword>
<evidence type="ECO:0000313" key="9">
    <source>
        <dbReference type="Proteomes" id="UP000663873"/>
    </source>
</evidence>
<dbReference type="OrthoDB" id="10051493at2759"/>
<dbReference type="Proteomes" id="UP000663825">
    <property type="component" value="Unassembled WGS sequence"/>
</dbReference>
<dbReference type="EMBL" id="CAJOBP010001024">
    <property type="protein sequence ID" value="CAF4246436.1"/>
    <property type="molecule type" value="Genomic_DNA"/>
</dbReference>
<evidence type="ECO:0000313" key="6">
    <source>
        <dbReference type="EMBL" id="CAF4583679.1"/>
    </source>
</evidence>
<evidence type="ECO:0000313" key="2">
    <source>
        <dbReference type="EMBL" id="CAF3030956.1"/>
    </source>
</evidence>
<accession>A0A820ZZY3</accession>
<evidence type="ECO:0000256" key="1">
    <source>
        <dbReference type="SAM" id="MobiDB-lite"/>
    </source>
</evidence>
<evidence type="ECO:0000313" key="4">
    <source>
        <dbReference type="EMBL" id="CAF4447478.1"/>
    </source>
</evidence>
<name>A0A820ZZY3_9BILA</name>
<comment type="caution">
    <text evidence="5">The sequence shown here is derived from an EMBL/GenBank/DDBJ whole genome shotgun (WGS) entry which is preliminary data.</text>
</comment>
<dbReference type="EMBL" id="CAJOBS010000762">
    <property type="protein sequence ID" value="CAF4638342.1"/>
    <property type="molecule type" value="Genomic_DNA"/>
</dbReference>
<evidence type="ECO:0000313" key="3">
    <source>
        <dbReference type="EMBL" id="CAF4246436.1"/>
    </source>
</evidence>
<feature type="compositionally biased region" description="Basic and acidic residues" evidence="1">
    <location>
        <begin position="1"/>
        <end position="11"/>
    </location>
</feature>
<gene>
    <name evidence="4" type="ORF">HFQ381_LOCUS23616</name>
    <name evidence="5" type="ORF">QYT958_LOCUS9613</name>
    <name evidence="2" type="ORF">TIS948_LOCUS2975</name>
    <name evidence="7" type="ORF">TOA249_LOCUS13095</name>
    <name evidence="6" type="ORF">TSG867_LOCUS26740</name>
    <name evidence="3" type="ORF">UJA718_LOCUS9267</name>
</gene>
<organism evidence="5 8">
    <name type="scientific">Rotaria socialis</name>
    <dbReference type="NCBI Taxonomy" id="392032"/>
    <lineage>
        <taxon>Eukaryota</taxon>
        <taxon>Metazoa</taxon>
        <taxon>Spiralia</taxon>
        <taxon>Gnathifera</taxon>
        <taxon>Rotifera</taxon>
        <taxon>Eurotatoria</taxon>
        <taxon>Bdelloidea</taxon>
        <taxon>Philodinida</taxon>
        <taxon>Philodinidae</taxon>
        <taxon>Rotaria</taxon>
    </lineage>
</organism>
<dbReference type="EMBL" id="CAJNXB010000160">
    <property type="protein sequence ID" value="CAF3030956.1"/>
    <property type="molecule type" value="Genomic_DNA"/>
</dbReference>
<dbReference type="EMBL" id="CAJOBO010002374">
    <property type="protein sequence ID" value="CAF4447478.1"/>
    <property type="molecule type" value="Genomic_DNA"/>
</dbReference>
<dbReference type="Proteomes" id="UP000663862">
    <property type="component" value="Unassembled WGS sequence"/>
</dbReference>
<dbReference type="Proteomes" id="UP000663838">
    <property type="component" value="Unassembled WGS sequence"/>
</dbReference>
<feature type="region of interest" description="Disordered" evidence="1">
    <location>
        <begin position="1"/>
        <end position="43"/>
    </location>
</feature>
<dbReference type="Proteomes" id="UP000663851">
    <property type="component" value="Unassembled WGS sequence"/>
</dbReference>
<dbReference type="EMBL" id="CAJOBQ010002883">
    <property type="protein sequence ID" value="CAF4583679.1"/>
    <property type="molecule type" value="Genomic_DNA"/>
</dbReference>
<feature type="compositionally biased region" description="Acidic residues" evidence="1">
    <location>
        <begin position="34"/>
        <end position="43"/>
    </location>
</feature>
<evidence type="ECO:0000313" key="7">
    <source>
        <dbReference type="EMBL" id="CAF4638342.1"/>
    </source>
</evidence>
<dbReference type="Proteomes" id="UP000663873">
    <property type="component" value="Unassembled WGS sequence"/>
</dbReference>
<protein>
    <recommendedName>
        <fullName evidence="10">HAT C-terminal dimerisation domain-containing protein</fullName>
    </recommendedName>
</protein>